<name>A0AAD3XHU1_NEPGR</name>
<dbReference type="PANTHER" id="PTHR42648:SF21">
    <property type="entry name" value="CYSTEINE-RICH RLK (RECEPTOR-LIKE PROTEIN KINASE) 8"/>
    <property type="match status" value="1"/>
</dbReference>
<feature type="domain" description="Retroviral polymerase SH3-like" evidence="2">
    <location>
        <begin position="59"/>
        <end position="113"/>
    </location>
</feature>
<dbReference type="InterPro" id="IPR039537">
    <property type="entry name" value="Retrotran_Ty1/copia-like"/>
</dbReference>
<protein>
    <recommendedName>
        <fullName evidence="2">Retroviral polymerase SH3-like domain-containing protein</fullName>
    </recommendedName>
</protein>
<evidence type="ECO:0000256" key="1">
    <source>
        <dbReference type="SAM" id="MobiDB-lite"/>
    </source>
</evidence>
<accession>A0AAD3XHU1</accession>
<evidence type="ECO:0000313" key="4">
    <source>
        <dbReference type="Proteomes" id="UP001279734"/>
    </source>
</evidence>
<proteinExistence type="predicted"/>
<feature type="compositionally biased region" description="Polar residues" evidence="1">
    <location>
        <begin position="136"/>
        <end position="151"/>
    </location>
</feature>
<dbReference type="PANTHER" id="PTHR42648">
    <property type="entry name" value="TRANSPOSASE, PUTATIVE-RELATED"/>
    <property type="match status" value="1"/>
</dbReference>
<dbReference type="EMBL" id="BSYO01000005">
    <property type="protein sequence ID" value="GMH05098.1"/>
    <property type="molecule type" value="Genomic_DNA"/>
</dbReference>
<gene>
    <name evidence="3" type="ORF">Nepgr_006938</name>
</gene>
<dbReference type="AlphaFoldDB" id="A0AAD3XHU1"/>
<comment type="caution">
    <text evidence="3">The sequence shown here is derived from an EMBL/GenBank/DDBJ whole genome shotgun (WGS) entry which is preliminary data.</text>
</comment>
<organism evidence="3 4">
    <name type="scientific">Nepenthes gracilis</name>
    <name type="common">Slender pitcher plant</name>
    <dbReference type="NCBI Taxonomy" id="150966"/>
    <lineage>
        <taxon>Eukaryota</taxon>
        <taxon>Viridiplantae</taxon>
        <taxon>Streptophyta</taxon>
        <taxon>Embryophyta</taxon>
        <taxon>Tracheophyta</taxon>
        <taxon>Spermatophyta</taxon>
        <taxon>Magnoliopsida</taxon>
        <taxon>eudicotyledons</taxon>
        <taxon>Gunneridae</taxon>
        <taxon>Pentapetalae</taxon>
        <taxon>Caryophyllales</taxon>
        <taxon>Nepenthaceae</taxon>
        <taxon>Nepenthes</taxon>
    </lineage>
</organism>
<dbReference type="SUPFAM" id="SSF53098">
    <property type="entry name" value="Ribonuclease H-like"/>
    <property type="match status" value="1"/>
</dbReference>
<dbReference type="InterPro" id="IPR012337">
    <property type="entry name" value="RNaseH-like_sf"/>
</dbReference>
<dbReference type="Proteomes" id="UP001279734">
    <property type="component" value="Unassembled WGS sequence"/>
</dbReference>
<feature type="region of interest" description="Disordered" evidence="1">
    <location>
        <begin position="117"/>
        <end position="168"/>
    </location>
</feature>
<keyword evidence="4" id="KW-1185">Reference proteome</keyword>
<reference evidence="3" key="1">
    <citation type="submission" date="2023-05" db="EMBL/GenBank/DDBJ databases">
        <title>Nepenthes gracilis genome sequencing.</title>
        <authorList>
            <person name="Fukushima K."/>
        </authorList>
    </citation>
    <scope>NUCLEOTIDE SEQUENCE</scope>
    <source>
        <strain evidence="3">SING2019-196</strain>
    </source>
</reference>
<evidence type="ECO:0000313" key="3">
    <source>
        <dbReference type="EMBL" id="GMH05098.1"/>
    </source>
</evidence>
<dbReference type="Pfam" id="PF25597">
    <property type="entry name" value="SH3_retrovirus"/>
    <property type="match status" value="1"/>
</dbReference>
<sequence length="200" mass="23059">MARTMMQCQNIAMHFWGEAVNTACHKINRVYLRPGIETTPYELWKGKKPNVKYFHIFGCQCFILRDRENLGKFDSKSDEGIFLGYSLTSRAYRVFNLRTQIVMESINIVVNDIPHDHPKSTDCSNQDDGHDDALPNISSSDIEQVTPTTIPTKEPSSRVKLNHPKDQMLGDVNEGMRLRRRILNQLTYTCYVSHIEPKKV</sequence>
<evidence type="ECO:0000259" key="2">
    <source>
        <dbReference type="Pfam" id="PF25597"/>
    </source>
</evidence>
<dbReference type="InterPro" id="IPR057670">
    <property type="entry name" value="SH3_retrovirus"/>
</dbReference>